<accession>A0A6M7TP68</accession>
<dbReference type="Gene3D" id="2.40.10.270">
    <property type="entry name" value="Bacteriophage SPP1 head-tail adaptor protein"/>
    <property type="match status" value="1"/>
</dbReference>
<dbReference type="InterPro" id="IPR038666">
    <property type="entry name" value="SSP1_head-tail_sf"/>
</dbReference>
<dbReference type="InterPro" id="IPR008767">
    <property type="entry name" value="Phage_SPP1_head-tail_adaptor"/>
</dbReference>
<dbReference type="Proteomes" id="UP000275530">
    <property type="component" value="Unassembled WGS sequence"/>
</dbReference>
<gene>
    <name evidence="1" type="ORF">D3242_01230</name>
</gene>
<evidence type="ECO:0000313" key="2">
    <source>
        <dbReference type="Proteomes" id="UP000275530"/>
    </source>
</evidence>
<dbReference type="EMBL" id="QZXA01000001">
    <property type="protein sequence ID" value="RJT37898.1"/>
    <property type="molecule type" value="Genomic_DNA"/>
</dbReference>
<comment type="caution">
    <text evidence="1">The sequence shown here is derived from an EMBL/GenBank/DDBJ whole genome shotgun (WGS) entry which is preliminary data.</text>
</comment>
<proteinExistence type="predicted"/>
<dbReference type="NCBIfam" id="TIGR01563">
    <property type="entry name" value="gp16_SPP1"/>
    <property type="match status" value="1"/>
</dbReference>
<dbReference type="AlphaFoldDB" id="A0A6M7TP68"/>
<organism evidence="1 2">
    <name type="scientific">Mesorhizobium jarvisii</name>
    <dbReference type="NCBI Taxonomy" id="1777867"/>
    <lineage>
        <taxon>Bacteria</taxon>
        <taxon>Pseudomonadati</taxon>
        <taxon>Pseudomonadota</taxon>
        <taxon>Alphaproteobacteria</taxon>
        <taxon>Hyphomicrobiales</taxon>
        <taxon>Phyllobacteriaceae</taxon>
        <taxon>Mesorhizobium</taxon>
    </lineage>
</organism>
<dbReference type="RefSeq" id="WP_064983106.1">
    <property type="nucleotide sequence ID" value="NZ_CP033507.1"/>
</dbReference>
<protein>
    <submittedName>
        <fullName evidence="1">Head-tail adaptor protein</fullName>
    </submittedName>
</protein>
<sequence>MASISAGELDRRVELQSYTTTTNAYNEDVQAWSTYATVWAKMEFHTSVEGEASARQYAEMGLYFTIRYRTGLEPNHQLVFEDKTYRIVGRPREIDRRKFLKIQASLVE</sequence>
<reference evidence="1 2" key="1">
    <citation type="submission" date="2018-09" db="EMBL/GenBank/DDBJ databases">
        <title>Mesorhizobium carmichaelinearum sp. nov. isolated from Carmichaelinea spp. root nodules in New Zealand.</title>
        <authorList>
            <person name="De Meyer S.E."/>
        </authorList>
    </citation>
    <scope>NUCLEOTIDE SEQUENCE [LARGE SCALE GENOMIC DNA]</scope>
    <source>
        <strain evidence="1 2">LMG 28313</strain>
    </source>
</reference>
<name>A0A6M7TP68_9HYPH</name>
<evidence type="ECO:0000313" key="1">
    <source>
        <dbReference type="EMBL" id="RJT37898.1"/>
    </source>
</evidence>
<dbReference type="Pfam" id="PF05521">
    <property type="entry name" value="Phage_HCP"/>
    <property type="match status" value="1"/>
</dbReference>
<keyword evidence="2" id="KW-1185">Reference proteome</keyword>